<evidence type="ECO:0000256" key="5">
    <source>
        <dbReference type="SAM" id="MobiDB-lite"/>
    </source>
</evidence>
<keyword evidence="7" id="KW-1185">Reference proteome</keyword>
<evidence type="ECO:0000313" key="7">
    <source>
        <dbReference type="Proteomes" id="UP001595699"/>
    </source>
</evidence>
<sequence length="152" mass="16624">MTVTLYEYAGGTDAMRRLAQAHYDRCVSDPLLVQVFGTTPRPEHVEHLAVWLGEVFGGPSGYTDRYGGHHALLSHHAGLGINEAQRVAFVEAFMAAADEAGLPADALFRSRLYEYVEWGTRIAHSVSQHPTVGPSDDPVPLWDWGPDGPPSK</sequence>
<keyword evidence="4" id="KW-0408">Iron</keyword>
<evidence type="ECO:0000256" key="1">
    <source>
        <dbReference type="ARBA" id="ARBA00022448"/>
    </source>
</evidence>
<evidence type="ECO:0000313" key="6">
    <source>
        <dbReference type="EMBL" id="MFC3765584.1"/>
    </source>
</evidence>
<dbReference type="Gene3D" id="1.10.490.10">
    <property type="entry name" value="Globins"/>
    <property type="match status" value="1"/>
</dbReference>
<organism evidence="6 7">
    <name type="scientific">Tenggerimyces flavus</name>
    <dbReference type="NCBI Taxonomy" id="1708749"/>
    <lineage>
        <taxon>Bacteria</taxon>
        <taxon>Bacillati</taxon>
        <taxon>Actinomycetota</taxon>
        <taxon>Actinomycetes</taxon>
        <taxon>Propionibacteriales</taxon>
        <taxon>Nocardioidaceae</taxon>
        <taxon>Tenggerimyces</taxon>
    </lineage>
</organism>
<dbReference type="Proteomes" id="UP001595699">
    <property type="component" value="Unassembled WGS sequence"/>
</dbReference>
<dbReference type="CDD" id="cd14775">
    <property type="entry name" value="TrHb2_O-like"/>
    <property type="match status" value="1"/>
</dbReference>
<name>A0ABV7YMZ2_9ACTN</name>
<evidence type="ECO:0000256" key="3">
    <source>
        <dbReference type="ARBA" id="ARBA00022723"/>
    </source>
</evidence>
<keyword evidence="1" id="KW-0813">Transport</keyword>
<keyword evidence="3" id="KW-0479">Metal-binding</keyword>
<reference evidence="7" key="1">
    <citation type="journal article" date="2019" name="Int. J. Syst. Evol. Microbiol.">
        <title>The Global Catalogue of Microorganisms (GCM) 10K type strain sequencing project: providing services to taxonomists for standard genome sequencing and annotation.</title>
        <authorList>
            <consortium name="The Broad Institute Genomics Platform"/>
            <consortium name="The Broad Institute Genome Sequencing Center for Infectious Disease"/>
            <person name="Wu L."/>
            <person name="Ma J."/>
        </authorList>
    </citation>
    <scope>NUCLEOTIDE SEQUENCE [LARGE SCALE GENOMIC DNA]</scope>
    <source>
        <strain evidence="7">CGMCC 4.7241</strain>
    </source>
</reference>
<comment type="caution">
    <text evidence="6">The sequence shown here is derived from an EMBL/GenBank/DDBJ whole genome shotgun (WGS) entry which is preliminary data.</text>
</comment>
<dbReference type="InterPro" id="IPR009050">
    <property type="entry name" value="Globin-like_sf"/>
</dbReference>
<accession>A0ABV7YMZ2</accession>
<gene>
    <name evidence="6" type="ORF">ACFOUW_32450</name>
</gene>
<dbReference type="Pfam" id="PF01152">
    <property type="entry name" value="Bac_globin"/>
    <property type="match status" value="1"/>
</dbReference>
<evidence type="ECO:0000256" key="4">
    <source>
        <dbReference type="ARBA" id="ARBA00023004"/>
    </source>
</evidence>
<keyword evidence="2" id="KW-0349">Heme</keyword>
<feature type="region of interest" description="Disordered" evidence="5">
    <location>
        <begin position="127"/>
        <end position="152"/>
    </location>
</feature>
<dbReference type="RefSeq" id="WP_205116582.1">
    <property type="nucleotide sequence ID" value="NZ_JAFBCM010000001.1"/>
</dbReference>
<evidence type="ECO:0000256" key="2">
    <source>
        <dbReference type="ARBA" id="ARBA00022617"/>
    </source>
</evidence>
<dbReference type="InterPro" id="IPR001486">
    <property type="entry name" value="Hemoglobin_trunc"/>
</dbReference>
<dbReference type="SUPFAM" id="SSF46458">
    <property type="entry name" value="Globin-like"/>
    <property type="match status" value="1"/>
</dbReference>
<dbReference type="EMBL" id="JBHRZH010000041">
    <property type="protein sequence ID" value="MFC3765584.1"/>
    <property type="molecule type" value="Genomic_DNA"/>
</dbReference>
<proteinExistence type="predicted"/>
<dbReference type="InterPro" id="IPR012292">
    <property type="entry name" value="Globin/Proto"/>
</dbReference>
<protein>
    <submittedName>
        <fullName evidence="6">Group II truncated hemoglobin</fullName>
    </submittedName>
</protein>